<keyword evidence="1" id="KW-1133">Transmembrane helix</keyword>
<sequence>MFNIVSYLLFLLISSYITIDVGRRCYHAGKTYLKYLLHDESLCLTINRILLGCYYLFNLGYIAASLSVWDKINTIEEAITTLAIRIGSIVMILCTLHYVNIFTLYFLRKKLTLK</sequence>
<reference evidence="2 3" key="1">
    <citation type="submission" date="2018-11" db="EMBL/GenBank/DDBJ databases">
        <title>Proposal to divide the Flavobacteriaceae and reorganize its genera based on Amino Acid Identity values calculated from whole genome sequences.</title>
        <authorList>
            <person name="Nicholson A.C."/>
            <person name="Gulvik C.A."/>
            <person name="Whitney A.M."/>
            <person name="Humrighouse B.W."/>
            <person name="Bell M."/>
            <person name="Holmes B."/>
            <person name="Steigerwalt A.G."/>
            <person name="Villarma A."/>
            <person name="Sheth M."/>
            <person name="Batra D."/>
            <person name="Pryor J."/>
            <person name="Bernardet J.-F."/>
            <person name="Hugo C."/>
            <person name="Kampfer P."/>
            <person name="Newman J."/>
            <person name="McQuiston J.R."/>
        </authorList>
    </citation>
    <scope>NUCLEOTIDE SEQUENCE [LARGE SCALE GENOMIC DNA]</scope>
    <source>
        <strain evidence="2 3">H5559</strain>
    </source>
</reference>
<proteinExistence type="predicted"/>
<dbReference type="RefSeq" id="WP_061085664.1">
    <property type="nucleotide sequence ID" value="NZ_CP033930.1"/>
</dbReference>
<protein>
    <submittedName>
        <fullName evidence="2">Uncharacterized protein</fullName>
    </submittedName>
</protein>
<feature type="transmembrane region" description="Helical" evidence="1">
    <location>
        <begin position="82"/>
        <end position="107"/>
    </location>
</feature>
<organism evidence="2 3">
    <name type="scientific">Chryseobacterium indologenes</name>
    <name type="common">Flavobacterium indologenes</name>
    <dbReference type="NCBI Taxonomy" id="253"/>
    <lineage>
        <taxon>Bacteria</taxon>
        <taxon>Pseudomonadati</taxon>
        <taxon>Bacteroidota</taxon>
        <taxon>Flavobacteriia</taxon>
        <taxon>Flavobacteriales</taxon>
        <taxon>Weeksellaceae</taxon>
        <taxon>Chryseobacterium group</taxon>
        <taxon>Chryseobacterium</taxon>
    </lineage>
</organism>
<dbReference type="Proteomes" id="UP000269015">
    <property type="component" value="Chromosome"/>
</dbReference>
<evidence type="ECO:0000313" key="2">
    <source>
        <dbReference type="EMBL" id="AZB17788.1"/>
    </source>
</evidence>
<evidence type="ECO:0000313" key="3">
    <source>
        <dbReference type="Proteomes" id="UP000269015"/>
    </source>
</evidence>
<name>A0AAD1DVE7_CHRID</name>
<dbReference type="AlphaFoldDB" id="A0AAD1DVE7"/>
<gene>
    <name evidence="2" type="ORF">EG352_08380</name>
</gene>
<evidence type="ECO:0000256" key="1">
    <source>
        <dbReference type="SAM" id="Phobius"/>
    </source>
</evidence>
<feature type="transmembrane region" description="Helical" evidence="1">
    <location>
        <begin position="6"/>
        <end position="22"/>
    </location>
</feature>
<dbReference type="EMBL" id="CP033930">
    <property type="protein sequence ID" value="AZB17788.1"/>
    <property type="molecule type" value="Genomic_DNA"/>
</dbReference>
<keyword evidence="1" id="KW-0812">Transmembrane</keyword>
<accession>A0AAD1DVE7</accession>
<keyword evidence="1" id="KW-0472">Membrane</keyword>
<feature type="transmembrane region" description="Helical" evidence="1">
    <location>
        <begin position="42"/>
        <end position="62"/>
    </location>
</feature>